<dbReference type="STRING" id="1513793.SAMN06296036_10888"/>
<accession>A0A1Y6BX85</accession>
<sequence>MKKLGASSLLLFCGLSLSCDGDGTNPDTSTRDKLTPPIALTTVTGDSQIELRWYAQNFESELQGYDVFMVSNKSVAQLAAEETSRPGYPTADYSVEATLRKASVPRCSDNNGFFSAFGITVNSDESCDSGLFLTSQTPTNLQDSSTQSIVNAKVACYDPDSSTSEIGDDNLSLTKSTSEYQDGEGIQRCLIKDLSNGTTYTFIVVAVLGESYDEISWTSNLADDTPAPSLYSQDTTFGADQARTLTFDTTAFSVTVSDAATCTNGCSITATNTSATANQIVVTRDTGTLYPQRILVSTAQSQNVSILDRGPLTYDPTQGVTLTFNSDLVESNVVTLSVNGTTLDTVTFDTDVSTTLSSIASTLEDSSLISNASSDDTDTITITFAESDVAVTASVSEGASQPTTTVAPLINARIAGDSAIDNSASAYFTPGTVIAVYENTVVDFVIAADSTTSYYGKLVFGTFDYTGDANSDLTIPLTVIMQSSAGNTNYFAPWFF</sequence>
<name>A0A1Y6BX85_9BACT</name>
<evidence type="ECO:0000256" key="1">
    <source>
        <dbReference type="SAM" id="SignalP"/>
    </source>
</evidence>
<evidence type="ECO:0008006" key="4">
    <source>
        <dbReference type="Google" id="ProtNLM"/>
    </source>
</evidence>
<reference evidence="3" key="1">
    <citation type="submission" date="2017-04" db="EMBL/GenBank/DDBJ databases">
        <authorList>
            <person name="Varghese N."/>
            <person name="Submissions S."/>
        </authorList>
    </citation>
    <scope>NUCLEOTIDE SEQUENCE [LARGE SCALE GENOMIC DNA]</scope>
    <source>
        <strain evidence="3">RKEM611</strain>
    </source>
</reference>
<keyword evidence="1" id="KW-0732">Signal</keyword>
<feature type="signal peptide" evidence="1">
    <location>
        <begin position="1"/>
        <end position="21"/>
    </location>
</feature>
<dbReference type="Proteomes" id="UP000192907">
    <property type="component" value="Unassembled WGS sequence"/>
</dbReference>
<evidence type="ECO:0000313" key="2">
    <source>
        <dbReference type="EMBL" id="SMF25662.1"/>
    </source>
</evidence>
<dbReference type="PROSITE" id="PS51257">
    <property type="entry name" value="PROKAR_LIPOPROTEIN"/>
    <property type="match status" value="1"/>
</dbReference>
<feature type="chain" id="PRO_5013345960" description="Fibronectin type-III domain-containing protein" evidence="1">
    <location>
        <begin position="22"/>
        <end position="496"/>
    </location>
</feature>
<dbReference type="EMBL" id="FWZT01000008">
    <property type="protein sequence ID" value="SMF25662.1"/>
    <property type="molecule type" value="Genomic_DNA"/>
</dbReference>
<organism evidence="2 3">
    <name type="scientific">Pseudobacteriovorax antillogorgiicola</name>
    <dbReference type="NCBI Taxonomy" id="1513793"/>
    <lineage>
        <taxon>Bacteria</taxon>
        <taxon>Pseudomonadati</taxon>
        <taxon>Bdellovibrionota</taxon>
        <taxon>Oligoflexia</taxon>
        <taxon>Oligoflexales</taxon>
        <taxon>Pseudobacteriovoracaceae</taxon>
        <taxon>Pseudobacteriovorax</taxon>
    </lineage>
</organism>
<dbReference type="AlphaFoldDB" id="A0A1Y6BX85"/>
<dbReference type="RefSeq" id="WP_132318970.1">
    <property type="nucleotide sequence ID" value="NZ_FWZT01000008.1"/>
</dbReference>
<keyword evidence="3" id="KW-1185">Reference proteome</keyword>
<dbReference type="SUPFAM" id="SSF49265">
    <property type="entry name" value="Fibronectin type III"/>
    <property type="match status" value="1"/>
</dbReference>
<dbReference type="InterPro" id="IPR036116">
    <property type="entry name" value="FN3_sf"/>
</dbReference>
<gene>
    <name evidence="2" type="ORF">SAMN06296036_10888</name>
</gene>
<evidence type="ECO:0000313" key="3">
    <source>
        <dbReference type="Proteomes" id="UP000192907"/>
    </source>
</evidence>
<protein>
    <recommendedName>
        <fullName evidence="4">Fibronectin type-III domain-containing protein</fullName>
    </recommendedName>
</protein>
<proteinExistence type="predicted"/>